<dbReference type="Pfam" id="PF00127">
    <property type="entry name" value="Copper-bind"/>
    <property type="match status" value="1"/>
</dbReference>
<dbReference type="InterPro" id="IPR008972">
    <property type="entry name" value="Cupredoxin"/>
</dbReference>
<dbReference type="PANTHER" id="PTHR36507">
    <property type="entry name" value="BLL1555 PROTEIN"/>
    <property type="match status" value="1"/>
</dbReference>
<evidence type="ECO:0000313" key="7">
    <source>
        <dbReference type="EMBL" id="MFC5499100.1"/>
    </source>
</evidence>
<dbReference type="RefSeq" id="WP_376851213.1">
    <property type="nucleotide sequence ID" value="NZ_JBHSMF010000009.1"/>
</dbReference>
<feature type="domain" description="Blue (type 1) copper" evidence="6">
    <location>
        <begin position="32"/>
        <end position="104"/>
    </location>
</feature>
<dbReference type="Proteomes" id="UP001596037">
    <property type="component" value="Unassembled WGS sequence"/>
</dbReference>
<dbReference type="PANTHER" id="PTHR36507:SF1">
    <property type="entry name" value="BLL1555 PROTEIN"/>
    <property type="match status" value="1"/>
</dbReference>
<keyword evidence="2" id="KW-0479">Metal-binding</keyword>
<evidence type="ECO:0000313" key="8">
    <source>
        <dbReference type="Proteomes" id="UP001596037"/>
    </source>
</evidence>
<dbReference type="InterPro" id="IPR052721">
    <property type="entry name" value="ET_Amicyanin"/>
</dbReference>
<gene>
    <name evidence="7" type="ORF">ACFPOE_16245</name>
</gene>
<proteinExistence type="predicted"/>
<feature type="chain" id="PRO_5045928161" evidence="5">
    <location>
        <begin position="22"/>
        <end position="106"/>
    </location>
</feature>
<evidence type="ECO:0000259" key="6">
    <source>
        <dbReference type="Pfam" id="PF00127"/>
    </source>
</evidence>
<comment type="subcellular location">
    <subcellularLocation>
        <location evidence="1">Periplasm</location>
    </subcellularLocation>
</comment>
<keyword evidence="8" id="KW-1185">Reference proteome</keyword>
<keyword evidence="4" id="KW-0186">Copper</keyword>
<evidence type="ECO:0000256" key="3">
    <source>
        <dbReference type="ARBA" id="ARBA00022764"/>
    </source>
</evidence>
<dbReference type="SUPFAM" id="SSF49503">
    <property type="entry name" value="Cupredoxins"/>
    <property type="match status" value="1"/>
</dbReference>
<name>A0ABW0NEM4_9BURK</name>
<evidence type="ECO:0000256" key="1">
    <source>
        <dbReference type="ARBA" id="ARBA00004418"/>
    </source>
</evidence>
<comment type="caution">
    <text evidence="7">The sequence shown here is derived from an EMBL/GenBank/DDBJ whole genome shotgun (WGS) entry which is preliminary data.</text>
</comment>
<evidence type="ECO:0000256" key="4">
    <source>
        <dbReference type="ARBA" id="ARBA00023008"/>
    </source>
</evidence>
<reference evidence="8" key="1">
    <citation type="journal article" date="2019" name="Int. J. Syst. Evol. Microbiol.">
        <title>The Global Catalogue of Microorganisms (GCM) 10K type strain sequencing project: providing services to taxonomists for standard genome sequencing and annotation.</title>
        <authorList>
            <consortium name="The Broad Institute Genomics Platform"/>
            <consortium name="The Broad Institute Genome Sequencing Center for Infectious Disease"/>
            <person name="Wu L."/>
            <person name="Ma J."/>
        </authorList>
    </citation>
    <scope>NUCLEOTIDE SEQUENCE [LARGE SCALE GENOMIC DNA]</scope>
    <source>
        <strain evidence="8">CCUG 57401</strain>
    </source>
</reference>
<accession>A0ABW0NEM4</accession>
<feature type="signal peptide" evidence="5">
    <location>
        <begin position="1"/>
        <end position="21"/>
    </location>
</feature>
<keyword evidence="3" id="KW-0574">Periplasm</keyword>
<organism evidence="7 8">
    <name type="scientific">Caenimonas terrae</name>
    <dbReference type="NCBI Taxonomy" id="696074"/>
    <lineage>
        <taxon>Bacteria</taxon>
        <taxon>Pseudomonadati</taxon>
        <taxon>Pseudomonadota</taxon>
        <taxon>Betaproteobacteria</taxon>
        <taxon>Burkholderiales</taxon>
        <taxon>Comamonadaceae</taxon>
        <taxon>Caenimonas</taxon>
    </lineage>
</organism>
<evidence type="ECO:0000256" key="2">
    <source>
        <dbReference type="ARBA" id="ARBA00022723"/>
    </source>
</evidence>
<evidence type="ECO:0000256" key="5">
    <source>
        <dbReference type="SAM" id="SignalP"/>
    </source>
</evidence>
<dbReference type="Gene3D" id="2.60.40.420">
    <property type="entry name" value="Cupredoxins - blue copper proteins"/>
    <property type="match status" value="1"/>
</dbReference>
<sequence length="106" mass="11371">MKAARYAIALAVSLLGAQVQAAEHVVVQKGRAFSVKQLNVKQGDSIKFVNEDPFAHNVFSLSETKSFDLGAHGQGTSKSVVMDKAGTVEVECAVHPDMKMVVDVKK</sequence>
<protein>
    <submittedName>
        <fullName evidence="7">Plastocyanin/azurin family copper-binding protein</fullName>
    </submittedName>
</protein>
<dbReference type="InterPro" id="IPR000923">
    <property type="entry name" value="BlueCu_1"/>
</dbReference>
<keyword evidence="5" id="KW-0732">Signal</keyword>
<dbReference type="EMBL" id="JBHSMF010000009">
    <property type="protein sequence ID" value="MFC5499100.1"/>
    <property type="molecule type" value="Genomic_DNA"/>
</dbReference>